<sequence>MLELALRHFSGVVYVDRDISAASKLLRGVYEGPFPQDKKAVAASAIAYLFLDCRDPDSPHEPLSIRHRRGAIRFAGEICRLNLFSCTSVLVADAAFGRLAALAERSAVVDLKVVQEMSLAFKEETGYRAYKSNICSRCKIEQPKDALHECAVPCSKIHKPIYCGIACQKADWADHRRWCKNDIVIIRNPIDDPALYSVHLAQDTHTRTFS</sequence>
<keyword evidence="1" id="KW-0479">Metal-binding</keyword>
<proteinExistence type="predicted"/>
<evidence type="ECO:0000256" key="3">
    <source>
        <dbReference type="ARBA" id="ARBA00022833"/>
    </source>
</evidence>
<dbReference type="SUPFAM" id="SSF144232">
    <property type="entry name" value="HIT/MYND zinc finger-like"/>
    <property type="match status" value="1"/>
</dbReference>
<evidence type="ECO:0000313" key="7">
    <source>
        <dbReference type="Proteomes" id="UP000467700"/>
    </source>
</evidence>
<dbReference type="Gene3D" id="6.10.140.2220">
    <property type="match status" value="1"/>
</dbReference>
<reference evidence="6 7" key="1">
    <citation type="submission" date="2020-01" db="EMBL/GenBank/DDBJ databases">
        <authorList>
            <person name="Gupta K D."/>
        </authorList>
    </citation>
    <scope>NUCLEOTIDE SEQUENCE [LARGE SCALE GENOMIC DNA]</scope>
</reference>
<keyword evidence="7" id="KW-1185">Reference proteome</keyword>
<dbReference type="InterPro" id="IPR002893">
    <property type="entry name" value="Znf_MYND"/>
</dbReference>
<accession>A0A8S0WH45</accession>
<organism evidence="6 7">
    <name type="scientific">Cyclocybe aegerita</name>
    <name type="common">Black poplar mushroom</name>
    <name type="synonym">Agrocybe aegerita</name>
    <dbReference type="NCBI Taxonomy" id="1973307"/>
    <lineage>
        <taxon>Eukaryota</taxon>
        <taxon>Fungi</taxon>
        <taxon>Dikarya</taxon>
        <taxon>Basidiomycota</taxon>
        <taxon>Agaricomycotina</taxon>
        <taxon>Agaricomycetes</taxon>
        <taxon>Agaricomycetidae</taxon>
        <taxon>Agaricales</taxon>
        <taxon>Agaricineae</taxon>
        <taxon>Bolbitiaceae</taxon>
        <taxon>Cyclocybe</taxon>
    </lineage>
</organism>
<gene>
    <name evidence="6" type="ORF">AAE3_LOCUS4137</name>
</gene>
<evidence type="ECO:0000256" key="4">
    <source>
        <dbReference type="PROSITE-ProRule" id="PRU00134"/>
    </source>
</evidence>
<feature type="domain" description="MYND-type" evidence="5">
    <location>
        <begin position="135"/>
        <end position="179"/>
    </location>
</feature>
<dbReference type="AlphaFoldDB" id="A0A8S0WH45"/>
<dbReference type="OrthoDB" id="432970at2759"/>
<dbReference type="Proteomes" id="UP000467700">
    <property type="component" value="Unassembled WGS sequence"/>
</dbReference>
<evidence type="ECO:0000313" key="6">
    <source>
        <dbReference type="EMBL" id="CAA7262043.1"/>
    </source>
</evidence>
<protein>
    <recommendedName>
        <fullName evidence="5">MYND-type domain-containing protein</fullName>
    </recommendedName>
</protein>
<keyword evidence="3" id="KW-0862">Zinc</keyword>
<name>A0A8S0WH45_CYCAE</name>
<dbReference type="PROSITE" id="PS50865">
    <property type="entry name" value="ZF_MYND_2"/>
    <property type="match status" value="1"/>
</dbReference>
<dbReference type="GO" id="GO:0008270">
    <property type="term" value="F:zinc ion binding"/>
    <property type="evidence" value="ECO:0007669"/>
    <property type="project" value="UniProtKB-KW"/>
</dbReference>
<dbReference type="EMBL" id="CACVBS010000035">
    <property type="protein sequence ID" value="CAA7262043.1"/>
    <property type="molecule type" value="Genomic_DNA"/>
</dbReference>
<evidence type="ECO:0000259" key="5">
    <source>
        <dbReference type="PROSITE" id="PS50865"/>
    </source>
</evidence>
<evidence type="ECO:0000256" key="2">
    <source>
        <dbReference type="ARBA" id="ARBA00022771"/>
    </source>
</evidence>
<evidence type="ECO:0000256" key="1">
    <source>
        <dbReference type="ARBA" id="ARBA00022723"/>
    </source>
</evidence>
<comment type="caution">
    <text evidence="6">The sequence shown here is derived from an EMBL/GenBank/DDBJ whole genome shotgun (WGS) entry which is preliminary data.</text>
</comment>
<keyword evidence="2 4" id="KW-0863">Zinc-finger</keyword>